<dbReference type="Gene3D" id="3.40.50.2000">
    <property type="entry name" value="Glycogen Phosphorylase B"/>
    <property type="match status" value="2"/>
</dbReference>
<keyword evidence="3" id="KW-0808">Transferase</keyword>
<gene>
    <name evidence="3" type="ORF">G3446_09965</name>
</gene>
<evidence type="ECO:0000259" key="2">
    <source>
        <dbReference type="Pfam" id="PF13439"/>
    </source>
</evidence>
<name>A0A6M0JXF2_9GAMM</name>
<dbReference type="GO" id="GO:0016757">
    <property type="term" value="F:glycosyltransferase activity"/>
    <property type="evidence" value="ECO:0007669"/>
    <property type="project" value="InterPro"/>
</dbReference>
<feature type="domain" description="Glycosyl transferase family 1" evidence="1">
    <location>
        <begin position="226"/>
        <end position="378"/>
    </location>
</feature>
<dbReference type="SUPFAM" id="SSF53756">
    <property type="entry name" value="UDP-Glycosyltransferase/glycogen phosphorylase"/>
    <property type="match status" value="1"/>
</dbReference>
<keyword evidence="4" id="KW-1185">Reference proteome</keyword>
<dbReference type="AlphaFoldDB" id="A0A6M0JXF2"/>
<evidence type="ECO:0000259" key="1">
    <source>
        <dbReference type="Pfam" id="PF00534"/>
    </source>
</evidence>
<comment type="caution">
    <text evidence="3">The sequence shown here is derived from an EMBL/GenBank/DDBJ whole genome shotgun (WGS) entry which is preliminary data.</text>
</comment>
<dbReference type="PANTHER" id="PTHR45947">
    <property type="entry name" value="SULFOQUINOVOSYL TRANSFERASE SQD2"/>
    <property type="match status" value="1"/>
</dbReference>
<proteinExistence type="predicted"/>
<dbReference type="Pfam" id="PF13439">
    <property type="entry name" value="Glyco_transf_4"/>
    <property type="match status" value="1"/>
</dbReference>
<dbReference type="InterPro" id="IPR001296">
    <property type="entry name" value="Glyco_trans_1"/>
</dbReference>
<dbReference type="PANTHER" id="PTHR45947:SF13">
    <property type="entry name" value="TRANSFERASE"/>
    <property type="match status" value="1"/>
</dbReference>
<evidence type="ECO:0000313" key="3">
    <source>
        <dbReference type="EMBL" id="NEV62212.1"/>
    </source>
</evidence>
<dbReference type="InterPro" id="IPR028098">
    <property type="entry name" value="Glyco_trans_4-like_N"/>
</dbReference>
<dbReference type="InterPro" id="IPR050194">
    <property type="entry name" value="Glycosyltransferase_grp1"/>
</dbReference>
<feature type="domain" description="Glycosyltransferase subfamily 4-like N-terminal" evidence="2">
    <location>
        <begin position="14"/>
        <end position="221"/>
    </location>
</feature>
<evidence type="ECO:0000313" key="4">
    <source>
        <dbReference type="Proteomes" id="UP000483379"/>
    </source>
</evidence>
<protein>
    <submittedName>
        <fullName evidence="3">Glycosyltransferase family 4 protein</fullName>
    </submittedName>
</protein>
<organism evidence="3 4">
    <name type="scientific">Thiorhodococcus minor</name>
    <dbReference type="NCBI Taxonomy" id="57489"/>
    <lineage>
        <taxon>Bacteria</taxon>
        <taxon>Pseudomonadati</taxon>
        <taxon>Pseudomonadota</taxon>
        <taxon>Gammaproteobacteria</taxon>
        <taxon>Chromatiales</taxon>
        <taxon>Chromatiaceae</taxon>
        <taxon>Thiorhodococcus</taxon>
    </lineage>
</organism>
<accession>A0A6M0JXF2</accession>
<reference evidence="3 4" key="1">
    <citation type="submission" date="2020-02" db="EMBL/GenBank/DDBJ databases">
        <title>Genome sequences of Thiorhodococcus mannitoliphagus and Thiorhodococcus minor, purple sulfur photosynthetic bacteria in the gammaproteobacterial family, Chromatiaceae.</title>
        <authorList>
            <person name="Aviles F.A."/>
            <person name="Meyer T.E."/>
            <person name="Kyndt J.A."/>
        </authorList>
    </citation>
    <scope>NUCLEOTIDE SEQUENCE [LARGE SCALE GENOMIC DNA]</scope>
    <source>
        <strain evidence="3 4">DSM 11518</strain>
    </source>
</reference>
<sequence length="420" mass="46160">MKILIANKFFFRNGGSEAVMLDERHFLQSLGVEVIDFAMRDARNLPSAYSEDFVDNQSYEAARGARDKLTAALKLVHSPEAVRRLGRLIDRTQPDLVHCHNIYHQLTPSIIGAAKRRGIPVVLTLHDYKPVCPVYTRLQGGEVCSACVEGSPWNVLRNRCADGSLGKSALLLAEAWTQRLLGSYEKLDKLIAPSAFMRDSVTQRRFSGARVEVIYNGVDCDAIAQSEQDDGYALYLGRLSSEKGVETLLSAHDRIADSVELRIAGTGPLEKALHGAYPKAKYLGYLAGAALEDSIRRASVIVVPSEWLENCPMSILEAMAFGKPVIASEIGGIPELVANGETGLLFPAKDEAALREHLLTLMRNPDLRSRYGAAARRRTEARFSLKQHNQALLKLYRDVLEGAVPASQTPSPTHISAPQE</sequence>
<dbReference type="EMBL" id="JAAIJQ010000024">
    <property type="protein sequence ID" value="NEV62212.1"/>
    <property type="molecule type" value="Genomic_DNA"/>
</dbReference>
<dbReference type="Pfam" id="PF00534">
    <property type="entry name" value="Glycos_transf_1"/>
    <property type="match status" value="1"/>
</dbReference>
<dbReference type="Proteomes" id="UP000483379">
    <property type="component" value="Unassembled WGS sequence"/>
</dbReference>
<dbReference type="CDD" id="cd03801">
    <property type="entry name" value="GT4_PimA-like"/>
    <property type="match status" value="1"/>
</dbReference>